<dbReference type="PANTHER" id="PTHR43478:SF1">
    <property type="entry name" value="NA+_H+ ANTIPORTER NHAC-LIKE C-TERMINAL DOMAIN-CONTAINING PROTEIN"/>
    <property type="match status" value="1"/>
</dbReference>
<dbReference type="Pfam" id="PF03553">
    <property type="entry name" value="Na_H_antiporter"/>
    <property type="match status" value="1"/>
</dbReference>
<dbReference type="PANTHER" id="PTHR43478">
    <property type="entry name" value="NA+/H+ ANTIPORTER-RELATED"/>
    <property type="match status" value="1"/>
</dbReference>
<evidence type="ECO:0000256" key="6">
    <source>
        <dbReference type="SAM" id="Phobius"/>
    </source>
</evidence>
<evidence type="ECO:0000256" key="3">
    <source>
        <dbReference type="ARBA" id="ARBA00022692"/>
    </source>
</evidence>
<dbReference type="GO" id="GO:0005886">
    <property type="term" value="C:plasma membrane"/>
    <property type="evidence" value="ECO:0007669"/>
    <property type="project" value="UniProtKB-SubCell"/>
</dbReference>
<organism evidence="8">
    <name type="scientific">Ignisphaera aggregans</name>
    <dbReference type="NCBI Taxonomy" id="334771"/>
    <lineage>
        <taxon>Archaea</taxon>
        <taxon>Thermoproteota</taxon>
        <taxon>Thermoprotei</taxon>
        <taxon>Desulfurococcales</taxon>
        <taxon>Desulfurococcaceae</taxon>
        <taxon>Ignisphaera</taxon>
    </lineage>
</organism>
<keyword evidence="2" id="KW-1003">Cell membrane</keyword>
<keyword evidence="3 6" id="KW-0812">Transmembrane</keyword>
<proteinExistence type="predicted"/>
<evidence type="ECO:0000313" key="8">
    <source>
        <dbReference type="EMBL" id="HHQ49872.1"/>
    </source>
</evidence>
<dbReference type="InterPro" id="IPR018461">
    <property type="entry name" value="Na/H_Antiport_NhaC-like_C"/>
</dbReference>
<comment type="caution">
    <text evidence="8">The sequence shown here is derived from an EMBL/GenBank/DDBJ whole genome shotgun (WGS) entry which is preliminary data.</text>
</comment>
<dbReference type="EMBL" id="DRYQ01000011">
    <property type="protein sequence ID" value="HHQ49872.1"/>
    <property type="molecule type" value="Genomic_DNA"/>
</dbReference>
<evidence type="ECO:0000259" key="7">
    <source>
        <dbReference type="Pfam" id="PF03553"/>
    </source>
</evidence>
<keyword evidence="4 6" id="KW-1133">Transmembrane helix</keyword>
<dbReference type="AlphaFoldDB" id="A0A7J3Z5D1"/>
<keyword evidence="5 6" id="KW-0472">Membrane</keyword>
<evidence type="ECO:0000256" key="2">
    <source>
        <dbReference type="ARBA" id="ARBA00022475"/>
    </source>
</evidence>
<comment type="subcellular location">
    <subcellularLocation>
        <location evidence="1">Cell membrane</location>
        <topology evidence="1">Multi-pass membrane protein</topology>
    </subcellularLocation>
</comment>
<feature type="domain" description="Na+/H+ antiporter NhaC-like C-terminal" evidence="7">
    <location>
        <begin position="1"/>
        <end position="68"/>
    </location>
</feature>
<protein>
    <recommendedName>
        <fullName evidence="7">Na+/H+ antiporter NhaC-like C-terminal domain-containing protein</fullName>
    </recommendedName>
</protein>
<accession>A0A7J3Z5D1</accession>
<evidence type="ECO:0000256" key="1">
    <source>
        <dbReference type="ARBA" id="ARBA00004651"/>
    </source>
</evidence>
<evidence type="ECO:0000256" key="4">
    <source>
        <dbReference type="ARBA" id="ARBA00022989"/>
    </source>
</evidence>
<feature type="transmembrane region" description="Helical" evidence="6">
    <location>
        <begin position="23"/>
        <end position="41"/>
    </location>
</feature>
<gene>
    <name evidence="8" type="ORF">ENM66_00760</name>
</gene>
<evidence type="ECO:0000256" key="5">
    <source>
        <dbReference type="ARBA" id="ARBA00023136"/>
    </source>
</evidence>
<reference evidence="8" key="1">
    <citation type="journal article" date="2020" name="mSystems">
        <title>Genome- and Community-Level Interaction Insights into Carbon Utilization and Element Cycling Functions of Hydrothermarchaeota in Hydrothermal Sediment.</title>
        <authorList>
            <person name="Zhou Z."/>
            <person name="Liu Y."/>
            <person name="Xu W."/>
            <person name="Pan J."/>
            <person name="Luo Z.H."/>
            <person name="Li M."/>
        </authorList>
    </citation>
    <scope>NUCLEOTIDE SEQUENCE [LARGE SCALE GENOMIC DNA]</scope>
    <source>
        <strain evidence="8">SpSt-1105</strain>
    </source>
</reference>
<sequence>MMPIAVSMAWHLTLLQYLGNMELVYIVTFASIATVFGGGIFSDHCSLISDTTIMSSMFSASDHIDHVST</sequence>
<name>A0A7J3Z5D1_9CREN</name>